<dbReference type="Proteomes" id="UP001055153">
    <property type="component" value="Unassembled WGS sequence"/>
</dbReference>
<dbReference type="SUPFAM" id="SSF88874">
    <property type="entry name" value="Receptor-binding domain of short tail fibre protein gp12"/>
    <property type="match status" value="1"/>
</dbReference>
<evidence type="ECO:0000313" key="3">
    <source>
        <dbReference type="Proteomes" id="UP001055153"/>
    </source>
</evidence>
<keyword evidence="3" id="KW-1185">Reference proteome</keyword>
<reference evidence="2" key="2">
    <citation type="submission" date="2021-08" db="EMBL/GenBank/DDBJ databases">
        <authorList>
            <person name="Tani A."/>
            <person name="Ola A."/>
            <person name="Ogura Y."/>
            <person name="Katsura K."/>
            <person name="Hayashi T."/>
        </authorList>
    </citation>
    <scope>NUCLEOTIDE SEQUENCE</scope>
    <source>
        <strain evidence="2">DSM 17168</strain>
    </source>
</reference>
<protein>
    <recommendedName>
        <fullName evidence="1">Phage tail collar domain-containing protein</fullName>
    </recommendedName>
</protein>
<accession>A0ABQ4SRW4</accession>
<reference evidence="2" key="1">
    <citation type="journal article" date="2021" name="Front. Microbiol.">
        <title>Comprehensive Comparative Genomics and Phenotyping of Methylobacterium Species.</title>
        <authorList>
            <person name="Alessa O."/>
            <person name="Ogura Y."/>
            <person name="Fujitani Y."/>
            <person name="Takami H."/>
            <person name="Hayashi T."/>
            <person name="Sahin N."/>
            <person name="Tani A."/>
        </authorList>
    </citation>
    <scope>NUCLEOTIDE SEQUENCE</scope>
    <source>
        <strain evidence="2">DSM 17168</strain>
    </source>
</reference>
<dbReference type="EMBL" id="BPQQ01000120">
    <property type="protein sequence ID" value="GJE04416.1"/>
    <property type="molecule type" value="Genomic_DNA"/>
</dbReference>
<comment type="caution">
    <text evidence="2">The sequence shown here is derived from an EMBL/GenBank/DDBJ whole genome shotgun (WGS) entry which is preliminary data.</text>
</comment>
<dbReference type="InterPro" id="IPR037053">
    <property type="entry name" value="Phage_tail_collar_dom_sf"/>
</dbReference>
<organism evidence="2 3">
    <name type="scientific">Methylobacterium isbiliense</name>
    <dbReference type="NCBI Taxonomy" id="315478"/>
    <lineage>
        <taxon>Bacteria</taxon>
        <taxon>Pseudomonadati</taxon>
        <taxon>Pseudomonadota</taxon>
        <taxon>Alphaproteobacteria</taxon>
        <taxon>Hyphomicrobiales</taxon>
        <taxon>Methylobacteriaceae</taxon>
        <taxon>Methylobacterium</taxon>
    </lineage>
</organism>
<proteinExistence type="predicted"/>
<feature type="domain" description="Phage tail collar" evidence="1">
    <location>
        <begin position="6"/>
        <end position="62"/>
    </location>
</feature>
<evidence type="ECO:0000313" key="2">
    <source>
        <dbReference type="EMBL" id="GJE04416.1"/>
    </source>
</evidence>
<dbReference type="Pfam" id="PF07484">
    <property type="entry name" value="Collar"/>
    <property type="match status" value="1"/>
</dbReference>
<gene>
    <name evidence="2" type="ORF">GMJLKIPL_6380</name>
</gene>
<sequence length="227" mass="22791">MYPMLGTIFIVPFGWAPTGYLICRGQLVSTTQFSGLFSLIGTLYGGNGQTEFGLPNLYGRVPLGFGAEAGDAYPLASAAGATTATLGIDNLPSHSHDASFTPTTGTESVTIPATTGDLQVGVAVDATSNAAANATPSTANNMLSTLFPATSRIYGPTATTNLVPLGGVSASVTGTASTAARTLDIPTVTGGSVAVSPTGGSAPFSILPPSLALNFIIAMQGVYPERP</sequence>
<dbReference type="Gene3D" id="3.90.1340.10">
    <property type="entry name" value="Phage tail collar domain"/>
    <property type="match status" value="1"/>
</dbReference>
<dbReference type="RefSeq" id="WP_238241774.1">
    <property type="nucleotide sequence ID" value="NZ_BPQQ01000120.1"/>
</dbReference>
<evidence type="ECO:0000259" key="1">
    <source>
        <dbReference type="Pfam" id="PF07484"/>
    </source>
</evidence>
<dbReference type="InterPro" id="IPR011083">
    <property type="entry name" value="Phage_tail_collar_dom"/>
</dbReference>
<name>A0ABQ4SRW4_9HYPH</name>